<dbReference type="PROSITE" id="PS51450">
    <property type="entry name" value="LRR"/>
    <property type="match status" value="1"/>
</dbReference>
<dbReference type="GO" id="GO:0005737">
    <property type="term" value="C:cytoplasm"/>
    <property type="evidence" value="ECO:0007669"/>
    <property type="project" value="TreeGrafter"/>
</dbReference>
<keyword evidence="1" id="KW-0433">Leucine-rich repeat</keyword>
<dbReference type="InterPro" id="IPR003591">
    <property type="entry name" value="Leu-rich_rpt_typical-subtyp"/>
</dbReference>
<reference evidence="4" key="2">
    <citation type="submission" date="2015-06" db="UniProtKB">
        <authorList>
            <consortium name="EnsemblProtists"/>
        </authorList>
    </citation>
    <scope>IDENTIFICATION</scope>
    <source>
        <strain evidence="4">Emoy2</strain>
    </source>
</reference>
<dbReference type="Proteomes" id="UP000011713">
    <property type="component" value="Unassembled WGS sequence"/>
</dbReference>
<feature type="region of interest" description="Disordered" evidence="3">
    <location>
        <begin position="1436"/>
        <end position="1462"/>
    </location>
</feature>
<dbReference type="SMART" id="SM00369">
    <property type="entry name" value="LRR_TYP"/>
    <property type="match status" value="3"/>
</dbReference>
<dbReference type="SMART" id="SM00364">
    <property type="entry name" value="LRR_BAC"/>
    <property type="match status" value="4"/>
</dbReference>
<keyword evidence="5" id="KW-1185">Reference proteome</keyword>
<organism evidence="4 5">
    <name type="scientific">Hyaloperonospora arabidopsidis (strain Emoy2)</name>
    <name type="common">Downy mildew agent</name>
    <name type="synonym">Peronospora arabidopsidis</name>
    <dbReference type="NCBI Taxonomy" id="559515"/>
    <lineage>
        <taxon>Eukaryota</taxon>
        <taxon>Sar</taxon>
        <taxon>Stramenopiles</taxon>
        <taxon>Oomycota</taxon>
        <taxon>Peronosporomycetes</taxon>
        <taxon>Peronosporales</taxon>
        <taxon>Peronosporaceae</taxon>
        <taxon>Hyaloperonospora</taxon>
    </lineage>
</organism>
<dbReference type="HOGENOM" id="CLU_003461_0_0_1"/>
<dbReference type="PANTHER" id="PTHR48051">
    <property type="match status" value="1"/>
</dbReference>
<dbReference type="VEuPathDB" id="FungiDB:HpaG807858"/>
<keyword evidence="2" id="KW-0677">Repeat</keyword>
<evidence type="ECO:0000256" key="3">
    <source>
        <dbReference type="SAM" id="MobiDB-lite"/>
    </source>
</evidence>
<feature type="region of interest" description="Disordered" evidence="3">
    <location>
        <begin position="1257"/>
        <end position="1293"/>
    </location>
</feature>
<evidence type="ECO:0000256" key="1">
    <source>
        <dbReference type="ARBA" id="ARBA00022614"/>
    </source>
</evidence>
<dbReference type="InterPro" id="IPR001611">
    <property type="entry name" value="Leu-rich_rpt"/>
</dbReference>
<name>M4BN71_HYAAE</name>
<evidence type="ECO:0000313" key="4">
    <source>
        <dbReference type="EnsemblProtists" id="HpaP807858"/>
    </source>
</evidence>
<reference evidence="5" key="1">
    <citation type="journal article" date="2010" name="Science">
        <title>Signatures of adaptation to obligate biotrophy in the Hyaloperonospora arabidopsidis genome.</title>
        <authorList>
            <person name="Baxter L."/>
            <person name="Tripathy S."/>
            <person name="Ishaque N."/>
            <person name="Boot N."/>
            <person name="Cabral A."/>
            <person name="Kemen E."/>
            <person name="Thines M."/>
            <person name="Ah-Fong A."/>
            <person name="Anderson R."/>
            <person name="Badejoko W."/>
            <person name="Bittner-Eddy P."/>
            <person name="Boore J.L."/>
            <person name="Chibucos M.C."/>
            <person name="Coates M."/>
            <person name="Dehal P."/>
            <person name="Delehaunty K."/>
            <person name="Dong S."/>
            <person name="Downton P."/>
            <person name="Dumas B."/>
            <person name="Fabro G."/>
            <person name="Fronick C."/>
            <person name="Fuerstenberg S.I."/>
            <person name="Fulton L."/>
            <person name="Gaulin E."/>
            <person name="Govers F."/>
            <person name="Hughes L."/>
            <person name="Humphray S."/>
            <person name="Jiang R.H."/>
            <person name="Judelson H."/>
            <person name="Kamoun S."/>
            <person name="Kyung K."/>
            <person name="Meijer H."/>
            <person name="Minx P."/>
            <person name="Morris P."/>
            <person name="Nelson J."/>
            <person name="Phuntumart V."/>
            <person name="Qutob D."/>
            <person name="Rehmany A."/>
            <person name="Rougon-Cardoso A."/>
            <person name="Ryden P."/>
            <person name="Torto-Alalibo T."/>
            <person name="Studholme D."/>
            <person name="Wang Y."/>
            <person name="Win J."/>
            <person name="Wood J."/>
            <person name="Clifton S.W."/>
            <person name="Rogers J."/>
            <person name="Van den Ackerveken G."/>
            <person name="Jones J.D."/>
            <person name="McDowell J.M."/>
            <person name="Beynon J."/>
            <person name="Tyler B.M."/>
        </authorList>
    </citation>
    <scope>NUCLEOTIDE SEQUENCE [LARGE SCALE GENOMIC DNA]</scope>
    <source>
        <strain evidence="5">Emoy2</strain>
    </source>
</reference>
<proteinExistence type="predicted"/>
<evidence type="ECO:0000313" key="5">
    <source>
        <dbReference type="Proteomes" id="UP000011713"/>
    </source>
</evidence>
<dbReference type="EMBL" id="JH598448">
    <property type="status" value="NOT_ANNOTATED_CDS"/>
    <property type="molecule type" value="Genomic_DNA"/>
</dbReference>
<protein>
    <submittedName>
        <fullName evidence="4">Uncharacterized protein</fullName>
    </submittedName>
</protein>
<dbReference type="InterPro" id="IPR050216">
    <property type="entry name" value="LRR_domain-containing"/>
</dbReference>
<dbReference type="Pfam" id="PF13855">
    <property type="entry name" value="LRR_8"/>
    <property type="match status" value="1"/>
</dbReference>
<accession>M4BN71</accession>
<dbReference type="InParanoid" id="M4BN71"/>
<dbReference type="EnsemblProtists" id="HpaT807858">
    <property type="protein sequence ID" value="HpaP807858"/>
    <property type="gene ID" value="HpaG807858"/>
</dbReference>
<feature type="compositionally biased region" description="Polar residues" evidence="3">
    <location>
        <begin position="1260"/>
        <end position="1274"/>
    </location>
</feature>
<feature type="compositionally biased region" description="Basic and acidic residues" evidence="3">
    <location>
        <begin position="1276"/>
        <end position="1286"/>
    </location>
</feature>
<evidence type="ECO:0000256" key="2">
    <source>
        <dbReference type="ARBA" id="ARBA00022737"/>
    </source>
</evidence>
<sequence>MVSMWPALALLGLNKMMINELMWKYVFVKMISSEKLKQAFAVYTGKVLDEGIDLLVIERCLACFDEPRRTCSTQTARKSVHWQPGRQYLEIPTFISSDADRIQSMIRVEKEVVDAACNALHLLDIREPDRSSALVRRRRQANFMEGWLTGGATASTLSDFLCAAIGVNYIDPLTNRRFSVVNRSNGRLADMFDHMEKWLREQAETTGRYSSLSSQSGGLDGSTVAGDVFSKYGRPFSVENESIVRQLRGTRAANASTLDDKIDPMKYAMKKSSSGISDVTDVTMSDETDAMGPAKSHEIHSGEGLDEYDDDFLALETGERPLEIFDARYFTVFDLGKVNGDALVENVEKNPNSPNAWLLLAIYQLELDEGASDEVVQLSDEERLNRQLVFLSKEIDTKLHGDASHVIDVEEANLKRCLHTLSRALEVEANAYCEALWLLYLCLCNQVTNKQTQLDMAEQAVQFLPNSQALWLRYLSTYDFDSVGMAEEIYWRLLAHLAQGNVSTEDGQHVVKLTTTKQLSILLAAICFHLCLKLWNAGATNRVTEILSALLGFGSTSSDIDCCSMIRSQLRSEELIVFCLAFAHVLLFREFPVLIEHWVVASSDENIPVKGMIYNLGTFQRDRFHMDESIYDRVLAIYDLAYQTFEKKCNDDRDAGDAILTNWMLTFAYQDHLDEDKKTLPTFFKQKLDAIRQYSGASLIAAKLMGPTQVGKEQACQLMLTMMSQSSITMFPEALHHYLSACHLFPDLVNALNDTFGTVMERLASRLGFDVDKVKKSVHDITYGTSNVLKSRAQKMLLADLLAAWIDKFGVLKRSNEDRSVDQRPKQLADVCVALDICQLMGILLGPSAAIDGIQTVLGSLNFGTFSYEARQLVWIQRFVFQLDLLRQEESESLSWREHQARLTRLLRKYMDDMSVEAESARQVSQCVRRGITRNALDDAVLACLYPERHHLITFDVNLQLFSLCSNAVVKREKTAFYASFTTSLALSPDFSLTFMSIASHRWELLAARASLKKCLAGAKTRHSLIVQALVALELRLRNMKAVSSLLKSEIVADPLRLETWRLIVGLEILFGETLDVRSKQIAKETAKRQLVFACNTFGDVAISNRKDKPWVGEFEPASLVLRGLGLRQVPNAVLLHENLVSLDISGNELTDLPAGLCRLQNLKTLNVSENALIELPACVHGLTHLKELRLAHNNLNTAQLPELPHLAIFDVRWNAITRLPALTTFSPTRLSVLQAEENAIPAGELSRVFEFSSHKTSDTSRGLTTKESMCNSDDNPEKKGDDHSETQAGAKSCTSTFGQTIETCFSASTEVEVTSNDTDAASVCVTRESDENWAVKQKVVDAARKSIINEKDQTLNNSMSHPESGSIDRVMVEDDPGTQSTLGKISIEGNTGDEMTNAMTLAGIAIDQILVNANTSDVLTDELTITNGAKEQSREAIEMGGSKCCTEQGSETLTSDDHASGTRDTEVVVAAATNNVIDLALSDVNNPSTARLVENEALACDQSDVGFTVASLRQSGNDEAKITRGDLVEYMELNHIRSRAEVREQHPTLWRQFLASSLPMGLELPACRLCFAPNDGYNQRFNTTVLCLRCLEDALIVLKDRNENSNEPQEST</sequence>
<dbReference type="PANTHER" id="PTHR48051:SF1">
    <property type="entry name" value="RAS SUPPRESSOR PROTEIN 1"/>
    <property type="match status" value="1"/>
</dbReference>
<dbReference type="SUPFAM" id="SSF52058">
    <property type="entry name" value="L domain-like"/>
    <property type="match status" value="1"/>
</dbReference>
<dbReference type="InterPro" id="IPR032675">
    <property type="entry name" value="LRR_dom_sf"/>
</dbReference>
<dbReference type="Gene3D" id="3.80.10.10">
    <property type="entry name" value="Ribonuclease Inhibitor"/>
    <property type="match status" value="1"/>
</dbReference>
<dbReference type="eggNOG" id="ENOG502RN1E">
    <property type="taxonomic scope" value="Eukaryota"/>
</dbReference>